<protein>
    <submittedName>
        <fullName evidence="3">Uncharacterized protein</fullName>
    </submittedName>
</protein>
<dbReference type="Proteomes" id="UP000247702">
    <property type="component" value="Unassembled WGS sequence"/>
</dbReference>
<organism evidence="3 4">
    <name type="scientific">Rhizophagus clarus</name>
    <dbReference type="NCBI Taxonomy" id="94130"/>
    <lineage>
        <taxon>Eukaryota</taxon>
        <taxon>Fungi</taxon>
        <taxon>Fungi incertae sedis</taxon>
        <taxon>Mucoromycota</taxon>
        <taxon>Glomeromycotina</taxon>
        <taxon>Glomeromycetes</taxon>
        <taxon>Glomerales</taxon>
        <taxon>Glomeraceae</taxon>
        <taxon>Rhizophagus</taxon>
    </lineage>
</organism>
<evidence type="ECO:0000313" key="4">
    <source>
        <dbReference type="Proteomes" id="UP000247702"/>
    </source>
</evidence>
<keyword evidence="4" id="KW-1185">Reference proteome</keyword>
<evidence type="ECO:0000256" key="1">
    <source>
        <dbReference type="SAM" id="MobiDB-lite"/>
    </source>
</evidence>
<feature type="chain" id="PRO_5016417550" evidence="2">
    <location>
        <begin position="25"/>
        <end position="108"/>
    </location>
</feature>
<proteinExistence type="predicted"/>
<reference evidence="3 4" key="1">
    <citation type="submission" date="2017-11" db="EMBL/GenBank/DDBJ databases">
        <title>The genome of Rhizophagus clarus HR1 reveals common genetic basis of auxotrophy among arbuscular mycorrhizal fungi.</title>
        <authorList>
            <person name="Kobayashi Y."/>
        </authorList>
    </citation>
    <scope>NUCLEOTIDE SEQUENCE [LARGE SCALE GENOMIC DNA]</scope>
    <source>
        <strain evidence="3 4">HR1</strain>
    </source>
</reference>
<feature type="compositionally biased region" description="Low complexity" evidence="1">
    <location>
        <begin position="88"/>
        <end position="108"/>
    </location>
</feature>
<evidence type="ECO:0000313" key="3">
    <source>
        <dbReference type="EMBL" id="GBB83570.1"/>
    </source>
</evidence>
<comment type="caution">
    <text evidence="3">The sequence shown here is derived from an EMBL/GenBank/DDBJ whole genome shotgun (WGS) entry which is preliminary data.</text>
</comment>
<keyword evidence="2" id="KW-0732">Signal</keyword>
<gene>
    <name evidence="3" type="ORF">RclHR1_10270001</name>
</gene>
<accession>A0A2Z6Q156</accession>
<dbReference type="AlphaFoldDB" id="A0A2Z6Q156"/>
<feature type="signal peptide" evidence="2">
    <location>
        <begin position="1"/>
        <end position="24"/>
    </location>
</feature>
<evidence type="ECO:0000256" key="2">
    <source>
        <dbReference type="SAM" id="SignalP"/>
    </source>
</evidence>
<feature type="region of interest" description="Disordered" evidence="1">
    <location>
        <begin position="87"/>
        <end position="108"/>
    </location>
</feature>
<dbReference type="EMBL" id="BEXD01000033">
    <property type="protein sequence ID" value="GBB83570.1"/>
    <property type="molecule type" value="Genomic_DNA"/>
</dbReference>
<sequence>MNHYTTQLLVTLSSSLTLIDPILSLKVSPSGKLISSQTHTDSPVHPILVNNFTQSSFWVKTEATLCPTSSGISVHSSVITVKVCDGPVKSSSSKSVTLTKSGKSGFWG</sequence>
<name>A0A2Z6Q156_9GLOM</name>